<proteinExistence type="predicted"/>
<dbReference type="SUPFAM" id="SSF52172">
    <property type="entry name" value="CheY-like"/>
    <property type="match status" value="1"/>
</dbReference>
<dbReference type="SMART" id="SM00448">
    <property type="entry name" value="REC"/>
    <property type="match status" value="1"/>
</dbReference>
<dbReference type="Gene3D" id="1.10.10.10">
    <property type="entry name" value="Winged helix-like DNA-binding domain superfamily/Winged helix DNA-binding domain"/>
    <property type="match status" value="1"/>
</dbReference>
<evidence type="ECO:0000259" key="7">
    <source>
        <dbReference type="PROSITE" id="PS50110"/>
    </source>
</evidence>
<feature type="domain" description="HTH luxR-type" evidence="6">
    <location>
        <begin position="139"/>
        <end position="204"/>
    </location>
</feature>
<evidence type="ECO:0000256" key="4">
    <source>
        <dbReference type="ARBA" id="ARBA00023163"/>
    </source>
</evidence>
<dbReference type="PROSITE" id="PS50043">
    <property type="entry name" value="HTH_LUXR_2"/>
    <property type="match status" value="1"/>
</dbReference>
<feature type="modified residue" description="4-aspartylphosphate" evidence="5">
    <location>
        <position position="53"/>
    </location>
</feature>
<evidence type="ECO:0000256" key="5">
    <source>
        <dbReference type="PROSITE-ProRule" id="PRU00169"/>
    </source>
</evidence>
<evidence type="ECO:0000313" key="9">
    <source>
        <dbReference type="Proteomes" id="UP000239687"/>
    </source>
</evidence>
<dbReference type="SUPFAM" id="SSF46894">
    <property type="entry name" value="C-terminal effector domain of the bipartite response regulators"/>
    <property type="match status" value="1"/>
</dbReference>
<dbReference type="GO" id="GO:0006355">
    <property type="term" value="P:regulation of DNA-templated transcription"/>
    <property type="evidence" value="ECO:0007669"/>
    <property type="project" value="InterPro"/>
</dbReference>
<dbReference type="SMART" id="SM00421">
    <property type="entry name" value="HTH_LUXR"/>
    <property type="match status" value="1"/>
</dbReference>
<comment type="caution">
    <text evidence="8">The sequence shown here is derived from an EMBL/GenBank/DDBJ whole genome shotgun (WGS) entry which is preliminary data.</text>
</comment>
<evidence type="ECO:0000256" key="2">
    <source>
        <dbReference type="ARBA" id="ARBA00023015"/>
    </source>
</evidence>
<evidence type="ECO:0000256" key="1">
    <source>
        <dbReference type="ARBA" id="ARBA00022553"/>
    </source>
</evidence>
<dbReference type="CDD" id="cd17535">
    <property type="entry name" value="REC_NarL-like"/>
    <property type="match status" value="1"/>
</dbReference>
<keyword evidence="3 8" id="KW-0238">DNA-binding</keyword>
<reference evidence="8 9" key="1">
    <citation type="submission" date="2018-02" db="EMBL/GenBank/DDBJ databases">
        <title>Draft genome sequencing of Pseudomonas frederiksbergensis 11-D3.</title>
        <authorList>
            <person name="Zheng B.-X."/>
        </authorList>
    </citation>
    <scope>NUCLEOTIDE SEQUENCE [LARGE SCALE GENOMIC DNA]</scope>
    <source>
        <strain evidence="8 9">11-D3</strain>
    </source>
</reference>
<keyword evidence="4" id="KW-0804">Transcription</keyword>
<dbReference type="EMBL" id="PUIN01000010">
    <property type="protein sequence ID" value="PQP02680.1"/>
    <property type="molecule type" value="Genomic_DNA"/>
</dbReference>
<dbReference type="AlphaFoldDB" id="A0A2S8HJJ7"/>
<gene>
    <name evidence="8" type="ORF">C5612_19025</name>
</gene>
<keyword evidence="1 5" id="KW-0597">Phosphoprotein</keyword>
<dbReference type="PANTHER" id="PTHR43214">
    <property type="entry name" value="TWO-COMPONENT RESPONSE REGULATOR"/>
    <property type="match status" value="1"/>
</dbReference>
<dbReference type="RefSeq" id="WP_105344248.1">
    <property type="nucleotide sequence ID" value="NZ_PUIN01000010.1"/>
</dbReference>
<dbReference type="Pfam" id="PF00072">
    <property type="entry name" value="Response_reg"/>
    <property type="match status" value="1"/>
</dbReference>
<keyword evidence="2" id="KW-0805">Transcription regulation</keyword>
<organism evidence="8 9">
    <name type="scientific">Pseudomonas frederiksbergensis</name>
    <dbReference type="NCBI Taxonomy" id="104087"/>
    <lineage>
        <taxon>Bacteria</taxon>
        <taxon>Pseudomonadati</taxon>
        <taxon>Pseudomonadota</taxon>
        <taxon>Gammaproteobacteria</taxon>
        <taxon>Pseudomonadales</taxon>
        <taxon>Pseudomonadaceae</taxon>
        <taxon>Pseudomonas</taxon>
    </lineage>
</organism>
<dbReference type="InterPro" id="IPR016032">
    <property type="entry name" value="Sig_transdc_resp-reg_C-effctor"/>
</dbReference>
<dbReference type="PROSITE" id="PS00622">
    <property type="entry name" value="HTH_LUXR_1"/>
    <property type="match status" value="1"/>
</dbReference>
<dbReference type="Gene3D" id="3.40.50.2300">
    <property type="match status" value="1"/>
</dbReference>
<dbReference type="GO" id="GO:0003677">
    <property type="term" value="F:DNA binding"/>
    <property type="evidence" value="ECO:0007669"/>
    <property type="project" value="UniProtKB-KW"/>
</dbReference>
<dbReference type="InterPro" id="IPR039420">
    <property type="entry name" value="WalR-like"/>
</dbReference>
<dbReference type="Proteomes" id="UP000239687">
    <property type="component" value="Unassembled WGS sequence"/>
</dbReference>
<dbReference type="InterPro" id="IPR036388">
    <property type="entry name" value="WH-like_DNA-bd_sf"/>
</dbReference>
<evidence type="ECO:0000259" key="6">
    <source>
        <dbReference type="PROSITE" id="PS50043"/>
    </source>
</evidence>
<evidence type="ECO:0000313" key="8">
    <source>
        <dbReference type="EMBL" id="PQP02680.1"/>
    </source>
</evidence>
<accession>A0A2S8HJJ7</accession>
<dbReference type="CDD" id="cd06170">
    <property type="entry name" value="LuxR_C_like"/>
    <property type="match status" value="1"/>
</dbReference>
<evidence type="ECO:0000256" key="3">
    <source>
        <dbReference type="ARBA" id="ARBA00023125"/>
    </source>
</evidence>
<sequence>MKKALIVDDHPVVRAAVTLVLEREGFKLIFEASSVGEALSILREHAVDLVILDLVMPGGDGLELLDRIKANGWLCLVLVFTSLDPLFFQERCMRAGAMAYVAKTNVLSQLQKAVHAVMANYTFFVRLPSLSQDPRQRSEKEMIDKLSNRELTILRYLAQGMSNKAIAKLMHLSHKTVSTYKTRLIEKLGVNAAVHLRDFAKRNLLISE</sequence>
<dbReference type="InterPro" id="IPR011006">
    <property type="entry name" value="CheY-like_superfamily"/>
</dbReference>
<dbReference type="PRINTS" id="PR00038">
    <property type="entry name" value="HTHLUXR"/>
</dbReference>
<name>A0A2S8HJJ7_9PSED</name>
<feature type="domain" description="Response regulatory" evidence="7">
    <location>
        <begin position="3"/>
        <end position="118"/>
    </location>
</feature>
<protein>
    <submittedName>
        <fullName evidence="8">DNA-binding response regulator</fullName>
    </submittedName>
</protein>
<dbReference type="Pfam" id="PF00196">
    <property type="entry name" value="GerE"/>
    <property type="match status" value="1"/>
</dbReference>
<dbReference type="InterPro" id="IPR001789">
    <property type="entry name" value="Sig_transdc_resp-reg_receiver"/>
</dbReference>
<dbReference type="PANTHER" id="PTHR43214:SF41">
    <property type="entry name" value="NITRATE_NITRITE RESPONSE REGULATOR PROTEIN NARP"/>
    <property type="match status" value="1"/>
</dbReference>
<dbReference type="InterPro" id="IPR000792">
    <property type="entry name" value="Tscrpt_reg_LuxR_C"/>
</dbReference>
<dbReference type="GO" id="GO:0000160">
    <property type="term" value="P:phosphorelay signal transduction system"/>
    <property type="evidence" value="ECO:0007669"/>
    <property type="project" value="InterPro"/>
</dbReference>
<dbReference type="InterPro" id="IPR058245">
    <property type="entry name" value="NreC/VraR/RcsB-like_REC"/>
</dbReference>
<dbReference type="PROSITE" id="PS50110">
    <property type="entry name" value="RESPONSE_REGULATORY"/>
    <property type="match status" value="1"/>
</dbReference>